<sequence length="458" mass="54030">MEKIKNSKFLTEKKKRSLLCHSESIKLYPTLYRFIVENEDITEELMREKLSDEDINTIEHLMPDIFKTCQDEWKSDETKPYPLEILDGKQRIPCSICNTPNKEIYYITNKISGRKLNVGSTCINYFLIDSMLNGKTKGQIKKEAIRLQKLSVLNQRYPGIGDIINGWTDELHKFDVLIPKSMEEPYVQFGEEVRKMYNDYLDGKEIPIEIFAEYLQKQQQFLSEMKQYNEIHKNKKFVVTRKIINWLNRTNQSAILEKLKETGYVTYPLAPNILEQNFIQSLLPEINEHLSPMNATIIGTDEDTKSFIIKPFEHLDIKLSLKYEKYLDLFGWKLFGEQQKGALNLYNIFYVSRVYDNESRLIILRELNKKVSRFNISLRFEGKYDYLAFNEIDIVDRKSDKVMVAKLNEFTEEFKHLAFGLGNKPISEIITYFNRPEHKKYSIRELKDIRSSSSRAAM</sequence>
<dbReference type="EMBL" id="JACHEP010000024">
    <property type="protein sequence ID" value="MBB5325950.1"/>
    <property type="molecule type" value="Genomic_DNA"/>
</dbReference>
<keyword evidence="2" id="KW-1185">Reference proteome</keyword>
<protein>
    <submittedName>
        <fullName evidence="1">Uncharacterized protein</fullName>
    </submittedName>
</protein>
<evidence type="ECO:0000313" key="1">
    <source>
        <dbReference type="EMBL" id="MBB5325950.1"/>
    </source>
</evidence>
<dbReference type="AlphaFoldDB" id="A0A7W8MXT0"/>
<reference evidence="1 2" key="1">
    <citation type="submission" date="2020-08" db="EMBL/GenBank/DDBJ databases">
        <title>Genomic Encyclopedia of Type Strains, Phase IV (KMG-IV): sequencing the most valuable type-strain genomes for metagenomic binning, comparative biology and taxonomic classification.</title>
        <authorList>
            <person name="Goeker M."/>
        </authorList>
    </citation>
    <scope>NUCLEOTIDE SEQUENCE [LARGE SCALE GENOMIC DNA]</scope>
    <source>
        <strain evidence="1 2">DSM 16325</strain>
    </source>
</reference>
<comment type="caution">
    <text evidence="1">The sequence shown here is derived from an EMBL/GenBank/DDBJ whole genome shotgun (WGS) entry which is preliminary data.</text>
</comment>
<proteinExistence type="predicted"/>
<organism evidence="1 2">
    <name type="scientific">Anoxybacteroides tepidamans</name>
    <dbReference type="NCBI Taxonomy" id="265948"/>
    <lineage>
        <taxon>Bacteria</taxon>
        <taxon>Bacillati</taxon>
        <taxon>Bacillota</taxon>
        <taxon>Bacilli</taxon>
        <taxon>Bacillales</taxon>
        <taxon>Anoxybacillaceae</taxon>
        <taxon>Anoxybacteroides</taxon>
    </lineage>
</organism>
<dbReference type="RefSeq" id="WP_183255947.1">
    <property type="nucleotide sequence ID" value="NZ_JACHEP010000024.1"/>
</dbReference>
<name>A0A7W8MXT0_9BACL</name>
<evidence type="ECO:0000313" key="2">
    <source>
        <dbReference type="Proteomes" id="UP000520011"/>
    </source>
</evidence>
<accession>A0A7W8MXT0</accession>
<gene>
    <name evidence="1" type="ORF">HNQ34_003056</name>
</gene>
<dbReference type="Proteomes" id="UP000520011">
    <property type="component" value="Unassembled WGS sequence"/>
</dbReference>